<dbReference type="Gene3D" id="3.80.10.10">
    <property type="entry name" value="Ribonuclease Inhibitor"/>
    <property type="match status" value="1"/>
</dbReference>
<accession>A0A199W943</accession>
<dbReference type="AlphaFoldDB" id="A0A199W943"/>
<evidence type="ECO:0000313" key="1">
    <source>
        <dbReference type="EMBL" id="OAY85753.1"/>
    </source>
</evidence>
<sequence>MYISIYSYIRIVLHNCIHLAYFTVEQEEWFQKLVSLEELQLSECGNLQSLPASLVTFSSIKKLSIGLCPEIRSLPENGLPALLKELYIWGVPFAEGALRKGSRTRLATYCSRPKHVSDTTYDAITKCPKHVSDTTYDAITK</sequence>
<dbReference type="PANTHER" id="PTHR36766:SF70">
    <property type="entry name" value="DISEASE RESISTANCE PROTEIN RGA4"/>
    <property type="match status" value="1"/>
</dbReference>
<dbReference type="EMBL" id="LSRQ01000052">
    <property type="protein sequence ID" value="OAY85753.1"/>
    <property type="molecule type" value="Genomic_DNA"/>
</dbReference>
<dbReference type="InterPro" id="IPR032675">
    <property type="entry name" value="LRR_dom_sf"/>
</dbReference>
<dbReference type="STRING" id="4615.A0A199W943"/>
<evidence type="ECO:0000313" key="2">
    <source>
        <dbReference type="Proteomes" id="UP000092600"/>
    </source>
</evidence>
<dbReference type="Proteomes" id="UP000092600">
    <property type="component" value="Unassembled WGS sequence"/>
</dbReference>
<gene>
    <name evidence="1" type="ORF">ACMD2_17549</name>
</gene>
<organism evidence="1 2">
    <name type="scientific">Ananas comosus</name>
    <name type="common">Pineapple</name>
    <name type="synonym">Ananas ananas</name>
    <dbReference type="NCBI Taxonomy" id="4615"/>
    <lineage>
        <taxon>Eukaryota</taxon>
        <taxon>Viridiplantae</taxon>
        <taxon>Streptophyta</taxon>
        <taxon>Embryophyta</taxon>
        <taxon>Tracheophyta</taxon>
        <taxon>Spermatophyta</taxon>
        <taxon>Magnoliopsida</taxon>
        <taxon>Liliopsida</taxon>
        <taxon>Poales</taxon>
        <taxon>Bromeliaceae</taxon>
        <taxon>Bromelioideae</taxon>
        <taxon>Ananas</taxon>
    </lineage>
</organism>
<proteinExistence type="predicted"/>
<dbReference type="PANTHER" id="PTHR36766">
    <property type="entry name" value="PLANT BROAD-SPECTRUM MILDEW RESISTANCE PROTEIN RPW8"/>
    <property type="match status" value="1"/>
</dbReference>
<comment type="caution">
    <text evidence="1">The sequence shown here is derived from an EMBL/GenBank/DDBJ whole genome shotgun (WGS) entry which is preliminary data.</text>
</comment>
<name>A0A199W943_ANACO</name>
<dbReference type="SUPFAM" id="SSF52058">
    <property type="entry name" value="L domain-like"/>
    <property type="match status" value="1"/>
</dbReference>
<protein>
    <submittedName>
        <fullName evidence="1">Disease resistance protein RGA2</fullName>
    </submittedName>
</protein>
<reference evidence="1 2" key="1">
    <citation type="journal article" date="2016" name="DNA Res.">
        <title>The draft genome of MD-2 pineapple using hybrid error correction of long reads.</title>
        <authorList>
            <person name="Redwan R.M."/>
            <person name="Saidin A."/>
            <person name="Kumar S.V."/>
        </authorList>
    </citation>
    <scope>NUCLEOTIDE SEQUENCE [LARGE SCALE GENOMIC DNA]</scope>
    <source>
        <strain evidence="2">cv. MD2</strain>
        <tissue evidence="1">Leaf</tissue>
    </source>
</reference>